<organism evidence="2">
    <name type="scientific">Arundo donax</name>
    <name type="common">Giant reed</name>
    <name type="synonym">Donax arundinaceus</name>
    <dbReference type="NCBI Taxonomy" id="35708"/>
    <lineage>
        <taxon>Eukaryota</taxon>
        <taxon>Viridiplantae</taxon>
        <taxon>Streptophyta</taxon>
        <taxon>Embryophyta</taxon>
        <taxon>Tracheophyta</taxon>
        <taxon>Spermatophyta</taxon>
        <taxon>Magnoliopsida</taxon>
        <taxon>Liliopsida</taxon>
        <taxon>Poales</taxon>
        <taxon>Poaceae</taxon>
        <taxon>PACMAD clade</taxon>
        <taxon>Arundinoideae</taxon>
        <taxon>Arundineae</taxon>
        <taxon>Arundo</taxon>
    </lineage>
</organism>
<keyword evidence="1" id="KW-1133">Transmembrane helix</keyword>
<name>A0A0A9CMZ7_ARUDO</name>
<evidence type="ECO:0000313" key="2">
    <source>
        <dbReference type="EMBL" id="JAD77644.1"/>
    </source>
</evidence>
<keyword evidence="1" id="KW-0812">Transmembrane</keyword>
<reference evidence="2" key="2">
    <citation type="journal article" date="2015" name="Data Brief">
        <title>Shoot transcriptome of the giant reed, Arundo donax.</title>
        <authorList>
            <person name="Barrero R.A."/>
            <person name="Guerrero F.D."/>
            <person name="Moolhuijzen P."/>
            <person name="Goolsby J.A."/>
            <person name="Tidwell J."/>
            <person name="Bellgard S.E."/>
            <person name="Bellgard M.I."/>
        </authorList>
    </citation>
    <scope>NUCLEOTIDE SEQUENCE</scope>
    <source>
        <tissue evidence="2">Shoot tissue taken approximately 20 cm above the soil surface</tissue>
    </source>
</reference>
<dbReference type="EMBL" id="GBRH01220251">
    <property type="protein sequence ID" value="JAD77644.1"/>
    <property type="molecule type" value="Transcribed_RNA"/>
</dbReference>
<feature type="transmembrane region" description="Helical" evidence="1">
    <location>
        <begin position="21"/>
        <end position="42"/>
    </location>
</feature>
<evidence type="ECO:0000256" key="1">
    <source>
        <dbReference type="SAM" id="Phobius"/>
    </source>
</evidence>
<dbReference type="AlphaFoldDB" id="A0A0A9CMZ7"/>
<reference evidence="2" key="1">
    <citation type="submission" date="2014-09" db="EMBL/GenBank/DDBJ databases">
        <authorList>
            <person name="Magalhaes I.L.F."/>
            <person name="Oliveira U."/>
            <person name="Santos F.R."/>
            <person name="Vidigal T.H.D.A."/>
            <person name="Brescovit A.D."/>
            <person name="Santos A.J."/>
        </authorList>
    </citation>
    <scope>NUCLEOTIDE SEQUENCE</scope>
    <source>
        <tissue evidence="2">Shoot tissue taken approximately 20 cm above the soil surface</tissue>
    </source>
</reference>
<protein>
    <submittedName>
        <fullName evidence="2">Uncharacterized protein</fullName>
    </submittedName>
</protein>
<keyword evidence="1" id="KW-0472">Membrane</keyword>
<proteinExistence type="predicted"/>
<sequence>MIDISFNKIDFLDVSPFKICMLIKCSYVLLMHIATLFIYAHVWTFSYAKHTALIYQ</sequence>
<accession>A0A0A9CMZ7</accession>